<name>A0A5S4FGI3_9ACTN</name>
<reference evidence="1 2" key="1">
    <citation type="submission" date="2019-05" db="EMBL/GenBank/DDBJ databases">
        <title>Draft genome sequence of Nonomuraea turkmeniaca DSM 43926.</title>
        <authorList>
            <person name="Saricaoglu S."/>
            <person name="Isik K."/>
        </authorList>
    </citation>
    <scope>NUCLEOTIDE SEQUENCE [LARGE SCALE GENOMIC DNA]</scope>
    <source>
        <strain evidence="1 2">DSM 43926</strain>
    </source>
</reference>
<evidence type="ECO:0000313" key="1">
    <source>
        <dbReference type="EMBL" id="TMR17662.1"/>
    </source>
</evidence>
<evidence type="ECO:0000313" key="2">
    <source>
        <dbReference type="Proteomes" id="UP000309128"/>
    </source>
</evidence>
<dbReference type="RefSeq" id="WP_138668226.1">
    <property type="nucleotide sequence ID" value="NZ_VCKY01000077.1"/>
</dbReference>
<sequence>MGRIDGRAYVYLGTYGRSMWVRAPDEALTAVRSAQLGAETAQGLAGVTDYASLAGVPVYEHSDRLAAALATLAHTYWNDDKPKGAAP</sequence>
<dbReference type="Proteomes" id="UP000309128">
    <property type="component" value="Unassembled WGS sequence"/>
</dbReference>
<keyword evidence="2" id="KW-1185">Reference proteome</keyword>
<accession>A0A5S4FGI3</accession>
<gene>
    <name evidence="1" type="ORF">ETD86_23000</name>
</gene>
<dbReference type="AlphaFoldDB" id="A0A5S4FGI3"/>
<comment type="caution">
    <text evidence="1">The sequence shown here is derived from an EMBL/GenBank/DDBJ whole genome shotgun (WGS) entry which is preliminary data.</text>
</comment>
<proteinExistence type="predicted"/>
<dbReference type="EMBL" id="VCKY01000077">
    <property type="protein sequence ID" value="TMR17662.1"/>
    <property type="molecule type" value="Genomic_DNA"/>
</dbReference>
<protein>
    <submittedName>
        <fullName evidence="1">Uncharacterized protein</fullName>
    </submittedName>
</protein>
<organism evidence="1 2">
    <name type="scientific">Nonomuraea turkmeniaca</name>
    <dbReference type="NCBI Taxonomy" id="103838"/>
    <lineage>
        <taxon>Bacteria</taxon>
        <taxon>Bacillati</taxon>
        <taxon>Actinomycetota</taxon>
        <taxon>Actinomycetes</taxon>
        <taxon>Streptosporangiales</taxon>
        <taxon>Streptosporangiaceae</taxon>
        <taxon>Nonomuraea</taxon>
    </lineage>
</organism>